<evidence type="ECO:0000256" key="7">
    <source>
        <dbReference type="SAM" id="Phobius"/>
    </source>
</evidence>
<dbReference type="PANTHER" id="PTHR30250">
    <property type="entry name" value="PST FAMILY PREDICTED COLANIC ACID TRANSPORTER"/>
    <property type="match status" value="1"/>
</dbReference>
<evidence type="ECO:0000256" key="1">
    <source>
        <dbReference type="ARBA" id="ARBA00004651"/>
    </source>
</evidence>
<feature type="transmembrane region" description="Helical" evidence="7">
    <location>
        <begin position="304"/>
        <end position="320"/>
    </location>
</feature>
<feature type="transmembrane region" description="Helical" evidence="7">
    <location>
        <begin position="100"/>
        <end position="122"/>
    </location>
</feature>
<proteinExistence type="inferred from homology"/>
<keyword evidence="5 7" id="KW-1133">Transmembrane helix</keyword>
<evidence type="ECO:0008006" key="10">
    <source>
        <dbReference type="Google" id="ProtNLM"/>
    </source>
</evidence>
<evidence type="ECO:0000313" key="9">
    <source>
        <dbReference type="Proteomes" id="UP001500359"/>
    </source>
</evidence>
<evidence type="ECO:0000256" key="2">
    <source>
        <dbReference type="ARBA" id="ARBA00007430"/>
    </source>
</evidence>
<feature type="transmembrane region" description="Helical" evidence="7">
    <location>
        <begin position="277"/>
        <end position="298"/>
    </location>
</feature>
<evidence type="ECO:0000256" key="3">
    <source>
        <dbReference type="ARBA" id="ARBA00022475"/>
    </source>
</evidence>
<protein>
    <recommendedName>
        <fullName evidence="10">Membrane protein involved in the export of O-antigen and teichoic acid</fullName>
    </recommendedName>
</protein>
<comment type="subcellular location">
    <subcellularLocation>
        <location evidence="1">Cell membrane</location>
        <topology evidence="1">Multi-pass membrane protein</topology>
    </subcellularLocation>
</comment>
<feature type="transmembrane region" description="Helical" evidence="7">
    <location>
        <begin position="164"/>
        <end position="184"/>
    </location>
</feature>
<keyword evidence="3" id="KW-1003">Cell membrane</keyword>
<dbReference type="EMBL" id="BAAAFD010000005">
    <property type="protein sequence ID" value="GAA0856957.1"/>
    <property type="molecule type" value="Genomic_DNA"/>
</dbReference>
<keyword evidence="4 7" id="KW-0812">Transmembrane</keyword>
<dbReference type="Proteomes" id="UP001500359">
    <property type="component" value="Unassembled WGS sequence"/>
</dbReference>
<accession>A0ABN1LJS9</accession>
<feature type="transmembrane region" description="Helical" evidence="7">
    <location>
        <begin position="364"/>
        <end position="386"/>
    </location>
</feature>
<keyword evidence="6 7" id="KW-0472">Membrane</keyword>
<gene>
    <name evidence="8" type="ORF">GCM10009114_20820</name>
</gene>
<comment type="caution">
    <text evidence="8">The sequence shown here is derived from an EMBL/GenBank/DDBJ whole genome shotgun (WGS) entry which is preliminary data.</text>
</comment>
<keyword evidence="9" id="KW-1185">Reference proteome</keyword>
<evidence type="ECO:0000256" key="5">
    <source>
        <dbReference type="ARBA" id="ARBA00022989"/>
    </source>
</evidence>
<feature type="transmembrane region" description="Helical" evidence="7">
    <location>
        <begin position="33"/>
        <end position="52"/>
    </location>
</feature>
<dbReference type="PANTHER" id="PTHR30250:SF10">
    <property type="entry name" value="LIPOPOLYSACCHARIDE BIOSYNTHESIS PROTEIN WZXC"/>
    <property type="match status" value="1"/>
</dbReference>
<feature type="transmembrane region" description="Helical" evidence="7">
    <location>
        <begin position="64"/>
        <end position="88"/>
    </location>
</feature>
<evidence type="ECO:0000313" key="8">
    <source>
        <dbReference type="EMBL" id="GAA0856957.1"/>
    </source>
</evidence>
<reference evidence="8 9" key="1">
    <citation type="journal article" date="2019" name="Int. J. Syst. Evol. Microbiol.">
        <title>The Global Catalogue of Microorganisms (GCM) 10K type strain sequencing project: providing services to taxonomists for standard genome sequencing and annotation.</title>
        <authorList>
            <consortium name="The Broad Institute Genomics Platform"/>
            <consortium name="The Broad Institute Genome Sequencing Center for Infectious Disease"/>
            <person name="Wu L."/>
            <person name="Ma J."/>
        </authorList>
    </citation>
    <scope>NUCLEOTIDE SEQUENCE [LARGE SCALE GENOMIC DNA]</scope>
    <source>
        <strain evidence="8 9">JCM 15896</strain>
    </source>
</reference>
<feature type="transmembrane region" description="Helical" evidence="7">
    <location>
        <begin position="428"/>
        <end position="447"/>
    </location>
</feature>
<sequence>MATLVNIALQLLQLAILARYIETAVFGQFAILNVFVEIFAAVALGGISNYLMHNRAVTENERNTIFLLSIIVGLISFFVVLIVAYPFLYLINQVELIHPLSILSVLLIIHAVGSQYQTLALLSFKHHTLAKIDIFSRVIAFIVALLTMDLGLYCLIGAALSFQFTRLLAIFIAFSDIANLTLSWQPSILKNAIRFGMYDLGGQWLNITRRQIDTIILSMILPLQDLGAYHLIKQLASKPAQAIQPIVNKLALPLFSHVQESQERFVTAYYDIFRVQAFVLSLFYAPLVGASHFALYVIYGEELASHYTPVLAALSLFWFVRTASSNLNGPVVQVSGKTHLSFYWNLYILPLNAIVMYFSSGFGIFTLVTSMLIFQLLCVPAAQYFVINKVLNVQIGRVVWMMIKPMSILVLGIYAVSIVIAQLDMGNFLVSLCVYGISFSVLTFAIYEFDKSIKNSLENLKNEKI</sequence>
<dbReference type="InterPro" id="IPR050833">
    <property type="entry name" value="Poly_Biosynth_Transport"/>
</dbReference>
<evidence type="ECO:0000256" key="6">
    <source>
        <dbReference type="ARBA" id="ARBA00023136"/>
    </source>
</evidence>
<organism evidence="8 9">
    <name type="scientific">Aliiglaciecola litoralis</name>
    <dbReference type="NCBI Taxonomy" id="582857"/>
    <lineage>
        <taxon>Bacteria</taxon>
        <taxon>Pseudomonadati</taxon>
        <taxon>Pseudomonadota</taxon>
        <taxon>Gammaproteobacteria</taxon>
        <taxon>Alteromonadales</taxon>
        <taxon>Alteromonadaceae</taxon>
        <taxon>Aliiglaciecola</taxon>
    </lineage>
</organism>
<comment type="similarity">
    <text evidence="2">Belongs to the polysaccharide synthase family.</text>
</comment>
<name>A0ABN1LJS9_9ALTE</name>
<feature type="transmembrane region" description="Helical" evidence="7">
    <location>
        <begin position="134"/>
        <end position="158"/>
    </location>
</feature>
<evidence type="ECO:0000256" key="4">
    <source>
        <dbReference type="ARBA" id="ARBA00022692"/>
    </source>
</evidence>
<dbReference type="Pfam" id="PF13440">
    <property type="entry name" value="Polysacc_synt_3"/>
    <property type="match status" value="1"/>
</dbReference>
<feature type="transmembrane region" description="Helical" evidence="7">
    <location>
        <begin position="398"/>
        <end position="422"/>
    </location>
</feature>
<feature type="transmembrane region" description="Helical" evidence="7">
    <location>
        <begin position="340"/>
        <end position="358"/>
    </location>
</feature>